<reference evidence="4 5" key="1">
    <citation type="submission" date="2018-03" db="EMBL/GenBank/DDBJ databases">
        <title>Bioinformatic expansion and discovery of thiopeptide antibiotics.</title>
        <authorList>
            <person name="Schwalen C.J."/>
            <person name="Hudson G.A."/>
            <person name="Mitchell D.A."/>
        </authorList>
    </citation>
    <scope>NUCLEOTIDE SEQUENCE [LARGE SCALE GENOMIC DNA]</scope>
    <source>
        <strain evidence="4 5">NRRL 8041</strain>
    </source>
</reference>
<keyword evidence="2" id="KW-0812">Transmembrane</keyword>
<evidence type="ECO:0000256" key="2">
    <source>
        <dbReference type="SAM" id="Phobius"/>
    </source>
</evidence>
<evidence type="ECO:0000313" key="5">
    <source>
        <dbReference type="Proteomes" id="UP000248333"/>
    </source>
</evidence>
<feature type="transmembrane region" description="Helical" evidence="2">
    <location>
        <begin position="258"/>
        <end position="279"/>
    </location>
</feature>
<feature type="transmembrane region" description="Helical" evidence="2">
    <location>
        <begin position="324"/>
        <end position="346"/>
    </location>
</feature>
<feature type="chain" id="PRO_5038686020" description="DUF4352 domain-containing protein" evidence="3">
    <location>
        <begin position="23"/>
        <end position="504"/>
    </location>
</feature>
<accession>A0A318NPS1</accession>
<feature type="region of interest" description="Disordered" evidence="1">
    <location>
        <begin position="36"/>
        <end position="92"/>
    </location>
</feature>
<feature type="compositionally biased region" description="Pro residues" evidence="1">
    <location>
        <begin position="107"/>
        <end position="121"/>
    </location>
</feature>
<evidence type="ECO:0000256" key="1">
    <source>
        <dbReference type="SAM" id="MobiDB-lite"/>
    </source>
</evidence>
<dbReference type="Proteomes" id="UP000248333">
    <property type="component" value="Unassembled WGS sequence"/>
</dbReference>
<dbReference type="OrthoDB" id="3405890at2"/>
<gene>
    <name evidence="4" type="ORF">C7C45_05315</name>
</gene>
<dbReference type="RefSeq" id="WP_110562479.1">
    <property type="nucleotide sequence ID" value="NZ_PYBV01000005.1"/>
</dbReference>
<sequence>MPASTRHHRALAVFVHCLGILAAVPALPAVAPEAAAAPRPPAATGPTAATPPPGTAPAPGRTPAPATTPGPAATPRPSATTPGVRTSAPAGVTQPPVAVLARVAAEPTPPSAPPAVAPPSRGPAKAPPQQVTVAVAPESSPAPRYRIQVRNVGNAPVETTVRQELPPGSSPTAISAGGRSTRAGGSTTEVTWRLRLPAHSTTTLGTALAATAPGQPLTAPTCAFTSDGARPFDCATATWKAAAAPAAEVSEAPPWRRYPVLLAGLAVLLLVSAALVWVWRRRRGRRVTAAALATTGGGPDGGRGTIYPRPAAPSTARRRRTPPVWLVVGAAVAVLAAIVGTAGWTATRQVSEIDTQKQPTSGAWMGTGVTGPVGVPLRESAFEFTVYRMSCGAPGTAGKPADGGATPPNGRRCQATVGVRNVTGDHQPWHSQLQRAYLPGGRWVSTDESATRAANLGRDVFADPMAAGTRMVLPLVFTVDGRDQPQQLELRSGVFSAGVRVHMP</sequence>
<name>A0A318NPS1_9ACTN</name>
<organism evidence="4 5">
    <name type="scientific">Micromonospora arborensis</name>
    <dbReference type="NCBI Taxonomy" id="2116518"/>
    <lineage>
        <taxon>Bacteria</taxon>
        <taxon>Bacillati</taxon>
        <taxon>Actinomycetota</taxon>
        <taxon>Actinomycetes</taxon>
        <taxon>Micromonosporales</taxon>
        <taxon>Micromonosporaceae</taxon>
        <taxon>Micromonospora</taxon>
    </lineage>
</organism>
<protein>
    <recommendedName>
        <fullName evidence="6">DUF4352 domain-containing protein</fullName>
    </recommendedName>
</protein>
<feature type="signal peptide" evidence="3">
    <location>
        <begin position="1"/>
        <end position="22"/>
    </location>
</feature>
<feature type="region of interest" description="Disordered" evidence="1">
    <location>
        <begin position="161"/>
        <end position="186"/>
    </location>
</feature>
<feature type="compositionally biased region" description="Pro residues" evidence="1">
    <location>
        <begin position="38"/>
        <end position="74"/>
    </location>
</feature>
<evidence type="ECO:0000313" key="4">
    <source>
        <dbReference type="EMBL" id="PYC75282.1"/>
    </source>
</evidence>
<keyword evidence="2" id="KW-1133">Transmembrane helix</keyword>
<evidence type="ECO:0008006" key="6">
    <source>
        <dbReference type="Google" id="ProtNLM"/>
    </source>
</evidence>
<feature type="compositionally biased region" description="Low complexity" evidence="1">
    <location>
        <begin position="175"/>
        <end position="186"/>
    </location>
</feature>
<proteinExistence type="predicted"/>
<dbReference type="AlphaFoldDB" id="A0A318NPS1"/>
<keyword evidence="2" id="KW-0472">Membrane</keyword>
<keyword evidence="5" id="KW-1185">Reference proteome</keyword>
<dbReference type="EMBL" id="PYBV01000005">
    <property type="protein sequence ID" value="PYC75282.1"/>
    <property type="molecule type" value="Genomic_DNA"/>
</dbReference>
<evidence type="ECO:0000256" key="3">
    <source>
        <dbReference type="SAM" id="SignalP"/>
    </source>
</evidence>
<keyword evidence="3" id="KW-0732">Signal</keyword>
<comment type="caution">
    <text evidence="4">The sequence shown here is derived from an EMBL/GenBank/DDBJ whole genome shotgun (WGS) entry which is preliminary data.</text>
</comment>
<feature type="region of interest" description="Disordered" evidence="1">
    <location>
        <begin position="105"/>
        <end position="142"/>
    </location>
</feature>